<sequence length="268" mass="30997">MEFSLTRVGDENMHLYDSEIESRIQLVFVPGVFSAEAWKYQVNYFSEDYRTVTYQPTVSNRGFEGHRKALKQIINQDEMDNIVLIGANYSNSLVQGFEAHESVSATVVGGAKKKLKKGIPKEVYQGLTSGVFPVKLFKKLFMKSMRYKEVRSFCKDVSFLDFNDFKSFQERFGVRKPEKECMIVHATRDIFSDRGYAKNLMSSASVSEVESGVFSFYEKPQEFNKILNDFLIKIERKAIKEKIEEEKENNKTLVDFENGKRLAKVNQE</sequence>
<evidence type="ECO:0000313" key="1">
    <source>
        <dbReference type="EMBL" id="QGA80545.1"/>
    </source>
</evidence>
<dbReference type="RefSeq" id="WP_153550285.1">
    <property type="nucleotide sequence ID" value="NZ_CP040089.1"/>
</dbReference>
<protein>
    <recommendedName>
        <fullName evidence="3">Alpha/beta hydrolase</fullName>
    </recommendedName>
</protein>
<gene>
    <name evidence="1" type="ORF">LC1Nh_0654</name>
</gene>
<dbReference type="AlphaFoldDB" id="A0A5Q0UHY9"/>
<keyword evidence="2" id="KW-1185">Reference proteome</keyword>
<dbReference type="KEGG" id="ncon:LC1Nh_0654"/>
<evidence type="ECO:0000313" key="2">
    <source>
        <dbReference type="Proteomes" id="UP000377803"/>
    </source>
</evidence>
<dbReference type="GeneID" id="42365040"/>
<dbReference type="SUPFAM" id="SSF53474">
    <property type="entry name" value="alpha/beta-Hydrolases"/>
    <property type="match status" value="1"/>
</dbReference>
<name>A0A5Q0UHY9_9ARCH</name>
<dbReference type="Proteomes" id="UP000377803">
    <property type="component" value="Chromosome"/>
</dbReference>
<organism evidence="1 2">
    <name type="scientific">Candidatus Nanohalobium constans</name>
    <dbReference type="NCBI Taxonomy" id="2565781"/>
    <lineage>
        <taxon>Archaea</taxon>
        <taxon>Candidatus Nanohalarchaeota</taxon>
        <taxon>Candidatus Nanohalobia</taxon>
        <taxon>Candidatus Nanohalobiales</taxon>
        <taxon>Candidatus Nanohalobiaceae</taxon>
        <taxon>Candidatus Nanohalobium</taxon>
    </lineage>
</organism>
<accession>A0A5Q0UHY9</accession>
<evidence type="ECO:0008006" key="3">
    <source>
        <dbReference type="Google" id="ProtNLM"/>
    </source>
</evidence>
<reference evidence="2" key="1">
    <citation type="submission" date="2019-05" db="EMBL/GenBank/DDBJ databases">
        <title>Candidatus Nanohalobium constans, a novel model system to study the DPANN nano-sized archaea: genomic and physiological characterization of a nanoarchaeon co-cultured with its chitinotrophic host.</title>
        <authorList>
            <person name="La Cono V."/>
            <person name="Arcadi E."/>
            <person name="Crisafi F."/>
            <person name="Denaro R."/>
            <person name="La Spada G."/>
            <person name="Messina E."/>
            <person name="Smedile F."/>
            <person name="Toshchakov S.V."/>
            <person name="Shevchenko M.A."/>
            <person name="Golyshin P.N."/>
            <person name="Golyshina O.V."/>
            <person name="Ferrer M."/>
            <person name="Rohde M."/>
            <person name="Mushegian A."/>
            <person name="Sorokin D.Y."/>
            <person name="Giuliano L."/>
            <person name="Yakimov M.M."/>
        </authorList>
    </citation>
    <scope>NUCLEOTIDE SEQUENCE [LARGE SCALE GENOMIC DNA]</scope>
    <source>
        <strain evidence="2">LC1Nh</strain>
    </source>
</reference>
<dbReference type="EMBL" id="CP040089">
    <property type="protein sequence ID" value="QGA80545.1"/>
    <property type="molecule type" value="Genomic_DNA"/>
</dbReference>
<proteinExistence type="predicted"/>
<dbReference type="Gene3D" id="3.40.50.1820">
    <property type="entry name" value="alpha/beta hydrolase"/>
    <property type="match status" value="1"/>
</dbReference>
<dbReference type="InterPro" id="IPR029058">
    <property type="entry name" value="AB_hydrolase_fold"/>
</dbReference>